<evidence type="ECO:0008006" key="7">
    <source>
        <dbReference type="Google" id="ProtNLM"/>
    </source>
</evidence>
<reference evidence="5" key="1">
    <citation type="submission" date="2021-02" db="EMBL/GenBank/DDBJ databases">
        <title>First Annotated Genome of the Yellow-green Alga Tribonema minus.</title>
        <authorList>
            <person name="Mahan K.M."/>
        </authorList>
    </citation>
    <scope>NUCLEOTIDE SEQUENCE</scope>
    <source>
        <strain evidence="5">UTEX B ZZ1240</strain>
    </source>
</reference>
<keyword evidence="3" id="KW-0812">Transmembrane</keyword>
<proteinExistence type="inferred from homology"/>
<sequence length="431" mass="48314">MMMAASIITLLKSACIMHVTNLFVWQGYATRISDSIMTQASFRAIYNFVKGKPAIDVPFDDSTTKIHSIHRVLQSSVWSDAMSVEDIWMALLNKLQDADPLPYHSISIATSPPPTSYRSPLRRVFKSPRSSINHSPRAVDAAEIQVGKLDEIVKLWLAVYLRSALGMTKSADDANVSKDTFLKAVVRTMDSRIALKATLDDYISIVMKLDAALSVLAALVLLIICCIIAGVDLMTTGTTWLTFILAFSFLFGDTARKMFEGFILVFIWQAYAVSDRILIQDDSNEVQNLTVTKISLLTTELLRGDGMVYVMSNSAIQARDIRNISRGSFNCTTLTVKITDAIDSRVLDEFHQELETFRVSRFVHKIQSVSVQMRTVKDNGVTSEVMVCVTHVKNFEDSDERYRIHDCFARRAHDFFVKHKADTQPLVLACA</sequence>
<dbReference type="EMBL" id="JAFCMP010000112">
    <property type="protein sequence ID" value="KAG5186431.1"/>
    <property type="molecule type" value="Genomic_DNA"/>
</dbReference>
<dbReference type="PANTHER" id="PTHR31618:SF1">
    <property type="entry name" value="EF-HAND DOMAIN-CONTAINING PROTEIN"/>
    <property type="match status" value="1"/>
</dbReference>
<dbReference type="InterPro" id="IPR016688">
    <property type="entry name" value="MscS-like_plants/fungi"/>
</dbReference>
<accession>A0A836CK56</accession>
<name>A0A836CK56_9STRA</name>
<keyword evidence="6" id="KW-1185">Reference proteome</keyword>
<gene>
    <name evidence="5" type="ORF">JKP88DRAFT_241038</name>
</gene>
<evidence type="ECO:0000313" key="6">
    <source>
        <dbReference type="Proteomes" id="UP000664859"/>
    </source>
</evidence>
<evidence type="ECO:0000256" key="2">
    <source>
        <dbReference type="ARBA" id="ARBA00008017"/>
    </source>
</evidence>
<feature type="signal peptide" evidence="4">
    <location>
        <begin position="1"/>
        <end position="29"/>
    </location>
</feature>
<dbReference type="PANTHER" id="PTHR31618">
    <property type="entry name" value="MECHANOSENSITIVE ION CHANNEL PROTEIN 5"/>
    <property type="match status" value="1"/>
</dbReference>
<feature type="transmembrane region" description="Helical" evidence="3">
    <location>
        <begin position="211"/>
        <end position="231"/>
    </location>
</feature>
<feature type="transmembrane region" description="Helical" evidence="3">
    <location>
        <begin position="238"/>
        <end position="255"/>
    </location>
</feature>
<comment type="caution">
    <text evidence="5">The sequence shown here is derived from an EMBL/GenBank/DDBJ whole genome shotgun (WGS) entry which is preliminary data.</text>
</comment>
<organism evidence="5 6">
    <name type="scientific">Tribonema minus</name>
    <dbReference type="NCBI Taxonomy" id="303371"/>
    <lineage>
        <taxon>Eukaryota</taxon>
        <taxon>Sar</taxon>
        <taxon>Stramenopiles</taxon>
        <taxon>Ochrophyta</taxon>
        <taxon>PX clade</taxon>
        <taxon>Xanthophyceae</taxon>
        <taxon>Tribonematales</taxon>
        <taxon>Tribonemataceae</taxon>
        <taxon>Tribonema</taxon>
    </lineage>
</organism>
<comment type="subcellular location">
    <subcellularLocation>
        <location evidence="1">Membrane</location>
        <topology evidence="1">Multi-pass membrane protein</topology>
    </subcellularLocation>
</comment>
<keyword evidence="3" id="KW-1133">Transmembrane helix</keyword>
<feature type="chain" id="PRO_5032922856" description="Mechanosensitive ion channel" evidence="4">
    <location>
        <begin position="30"/>
        <end position="431"/>
    </location>
</feature>
<comment type="similarity">
    <text evidence="2">Belongs to the MscS (TC 1.A.23) family.</text>
</comment>
<dbReference type="OrthoDB" id="544685at2759"/>
<evidence type="ECO:0000256" key="1">
    <source>
        <dbReference type="ARBA" id="ARBA00004141"/>
    </source>
</evidence>
<dbReference type="GO" id="GO:0006820">
    <property type="term" value="P:monoatomic anion transport"/>
    <property type="evidence" value="ECO:0007669"/>
    <property type="project" value="TreeGrafter"/>
</dbReference>
<evidence type="ECO:0000313" key="5">
    <source>
        <dbReference type="EMBL" id="KAG5186431.1"/>
    </source>
</evidence>
<dbReference type="GO" id="GO:0005886">
    <property type="term" value="C:plasma membrane"/>
    <property type="evidence" value="ECO:0007669"/>
    <property type="project" value="TreeGrafter"/>
</dbReference>
<protein>
    <recommendedName>
        <fullName evidence="7">Mechanosensitive ion channel</fullName>
    </recommendedName>
</protein>
<keyword evidence="4" id="KW-0732">Signal</keyword>
<evidence type="ECO:0000256" key="3">
    <source>
        <dbReference type="SAM" id="Phobius"/>
    </source>
</evidence>
<evidence type="ECO:0000256" key="4">
    <source>
        <dbReference type="SAM" id="SignalP"/>
    </source>
</evidence>
<dbReference type="AlphaFoldDB" id="A0A836CK56"/>
<keyword evidence="3" id="KW-0472">Membrane</keyword>
<dbReference type="GO" id="GO:0008381">
    <property type="term" value="F:mechanosensitive monoatomic ion channel activity"/>
    <property type="evidence" value="ECO:0007669"/>
    <property type="project" value="TreeGrafter"/>
</dbReference>
<dbReference type="Proteomes" id="UP000664859">
    <property type="component" value="Unassembled WGS sequence"/>
</dbReference>